<dbReference type="GO" id="GO:0007166">
    <property type="term" value="P:cell surface receptor signaling pathway"/>
    <property type="evidence" value="ECO:0007669"/>
    <property type="project" value="TreeGrafter"/>
</dbReference>
<dbReference type="SUPFAM" id="SSF55486">
    <property type="entry name" value="Metalloproteases ('zincins'), catalytic domain"/>
    <property type="match status" value="1"/>
</dbReference>
<feature type="domain" description="Pappalysin-1 SD scarf" evidence="1">
    <location>
        <begin position="182"/>
        <end position="351"/>
    </location>
</feature>
<dbReference type="PANTHER" id="PTHR46130">
    <property type="entry name" value="LAMGL DOMAIN-CONTAINING PROTEIN"/>
    <property type="match status" value="1"/>
</dbReference>
<dbReference type="InterPro" id="IPR043543">
    <property type="entry name" value="PAPPA/PAPPA2"/>
</dbReference>
<dbReference type="PANTHER" id="PTHR46130:SF2">
    <property type="entry name" value="PAPPALYSIN-1"/>
    <property type="match status" value="1"/>
</dbReference>
<gene>
    <name evidence="2" type="ORF">llap_15387</name>
</gene>
<evidence type="ECO:0000313" key="3">
    <source>
        <dbReference type="Proteomes" id="UP000233556"/>
    </source>
</evidence>
<dbReference type="OrthoDB" id="536211at2759"/>
<proteinExistence type="predicted"/>
<reference evidence="3" key="2">
    <citation type="submission" date="2017-12" db="EMBL/GenBank/DDBJ databases">
        <title>Genome sequence of the Bar-tailed Godwit (Limosa lapponica baueri).</title>
        <authorList>
            <person name="Lima N.C.B."/>
            <person name="Parody-Merino A.M."/>
            <person name="Battley P.F."/>
            <person name="Fidler A.E."/>
            <person name="Prosdocimi F."/>
        </authorList>
    </citation>
    <scope>NUCLEOTIDE SEQUENCE [LARGE SCALE GENOMIC DNA]</scope>
</reference>
<dbReference type="Proteomes" id="UP000233556">
    <property type="component" value="Unassembled WGS sequence"/>
</dbReference>
<sequence length="384" mass="41738">MCKNILKLDGSTHLNIFFANSSEEELAGVATWPWDKEALMHLGGIVLNPSFYGIPGHTHTMIHEIGHSLGLYHVFRGISEILSCSDPCMETEPSFETGDLCSDTNPAPKHKLCGDPGPGNDTCGFHSFLNTPFSNFMSYAGLCVGSDLSLVKIRKGKFSLAFKNATLRAGCLRGEVGSACDLCAEGRVLVQYAFSASSPMPCDPSGHWSPREAEGHPDVEQPCKSSVRTWSPNSAVNQHTVPPACPEPQGCYLQLEFRYPLTPESLTVWVTFVSPDWDSSGAVNDIKLLTISGKNISLGPQNVFCDIPLTIKLDAGQVGEEVYGIQIYTLDEHLEIDAAMLSSVPHSTLCADCKPIQYKVVRDPPFQSGSPVVISNLSRRFVDT</sequence>
<dbReference type="AlphaFoldDB" id="A0A2I0TKH3"/>
<dbReference type="GO" id="GO:0006508">
    <property type="term" value="P:proteolysis"/>
    <property type="evidence" value="ECO:0007669"/>
    <property type="project" value="TreeGrafter"/>
</dbReference>
<dbReference type="GO" id="GO:0005615">
    <property type="term" value="C:extracellular space"/>
    <property type="evidence" value="ECO:0007669"/>
    <property type="project" value="TreeGrafter"/>
</dbReference>
<dbReference type="Gene3D" id="3.40.390.10">
    <property type="entry name" value="Collagenase (Catalytic Domain)"/>
    <property type="match status" value="1"/>
</dbReference>
<keyword evidence="3" id="KW-1185">Reference proteome</keyword>
<dbReference type="GO" id="GO:0004222">
    <property type="term" value="F:metalloendopeptidase activity"/>
    <property type="evidence" value="ECO:0007669"/>
    <property type="project" value="TreeGrafter"/>
</dbReference>
<dbReference type="InterPro" id="IPR024079">
    <property type="entry name" value="MetalloPept_cat_dom_sf"/>
</dbReference>
<reference evidence="3" key="1">
    <citation type="submission" date="2017-11" db="EMBL/GenBank/DDBJ databases">
        <authorList>
            <person name="Lima N.C."/>
            <person name="Parody-Merino A.M."/>
            <person name="Battley P.F."/>
            <person name="Fidler A.E."/>
            <person name="Prosdocimi F."/>
        </authorList>
    </citation>
    <scope>NUCLEOTIDE SEQUENCE [LARGE SCALE GENOMIC DNA]</scope>
</reference>
<organism evidence="2 3">
    <name type="scientific">Limosa lapponica baueri</name>
    <dbReference type="NCBI Taxonomy" id="1758121"/>
    <lineage>
        <taxon>Eukaryota</taxon>
        <taxon>Metazoa</taxon>
        <taxon>Chordata</taxon>
        <taxon>Craniata</taxon>
        <taxon>Vertebrata</taxon>
        <taxon>Euteleostomi</taxon>
        <taxon>Archelosauria</taxon>
        <taxon>Archosauria</taxon>
        <taxon>Dinosauria</taxon>
        <taxon>Saurischia</taxon>
        <taxon>Theropoda</taxon>
        <taxon>Coelurosauria</taxon>
        <taxon>Aves</taxon>
        <taxon>Neognathae</taxon>
        <taxon>Neoaves</taxon>
        <taxon>Charadriiformes</taxon>
        <taxon>Scolopacidae</taxon>
        <taxon>Limosa</taxon>
    </lineage>
</organism>
<evidence type="ECO:0000259" key="1">
    <source>
        <dbReference type="Pfam" id="PF25900"/>
    </source>
</evidence>
<dbReference type="Pfam" id="PF25900">
    <property type="entry name" value="PAPPA"/>
    <property type="match status" value="1"/>
</dbReference>
<name>A0A2I0TKH3_LIMLA</name>
<accession>A0A2I0TKH3</accession>
<dbReference type="InterPro" id="IPR058897">
    <property type="entry name" value="PAPPA_SD_C"/>
</dbReference>
<evidence type="ECO:0000313" key="2">
    <source>
        <dbReference type="EMBL" id="PKU34309.1"/>
    </source>
</evidence>
<protein>
    <recommendedName>
        <fullName evidence="1">Pappalysin-1 SD scarf domain-containing protein</fullName>
    </recommendedName>
</protein>
<dbReference type="EMBL" id="KZ509237">
    <property type="protein sequence ID" value="PKU34309.1"/>
    <property type="molecule type" value="Genomic_DNA"/>
</dbReference>